<evidence type="ECO:0000313" key="1">
    <source>
        <dbReference type="EMBL" id="PWN54455.1"/>
    </source>
</evidence>
<reference evidence="1 2" key="1">
    <citation type="journal article" date="2018" name="Mol. Biol. Evol.">
        <title>Broad Genomic Sampling Reveals a Smut Pathogenic Ancestry of the Fungal Clade Ustilaginomycotina.</title>
        <authorList>
            <person name="Kijpornyongpan T."/>
            <person name="Mondo S.J."/>
            <person name="Barry K."/>
            <person name="Sandor L."/>
            <person name="Lee J."/>
            <person name="Lipzen A."/>
            <person name="Pangilinan J."/>
            <person name="LaButti K."/>
            <person name="Hainaut M."/>
            <person name="Henrissat B."/>
            <person name="Grigoriev I.V."/>
            <person name="Spatafora J.W."/>
            <person name="Aime M.C."/>
        </authorList>
    </citation>
    <scope>NUCLEOTIDE SEQUENCE [LARGE SCALE GENOMIC DNA]</scope>
    <source>
        <strain evidence="1 2">SA 807</strain>
    </source>
</reference>
<dbReference type="Proteomes" id="UP000245626">
    <property type="component" value="Unassembled WGS sequence"/>
</dbReference>
<protein>
    <submittedName>
        <fullName evidence="1">Uncharacterized protein</fullName>
    </submittedName>
</protein>
<keyword evidence="2" id="KW-1185">Reference proteome</keyword>
<accession>A0ACD0P8J4</accession>
<gene>
    <name evidence="1" type="ORF">IE53DRAFT_382949</name>
</gene>
<dbReference type="EMBL" id="KZ819684">
    <property type="protein sequence ID" value="PWN54455.1"/>
    <property type="molecule type" value="Genomic_DNA"/>
</dbReference>
<evidence type="ECO:0000313" key="2">
    <source>
        <dbReference type="Proteomes" id="UP000245626"/>
    </source>
</evidence>
<organism evidence="1 2">
    <name type="scientific">Violaceomyces palustris</name>
    <dbReference type="NCBI Taxonomy" id="1673888"/>
    <lineage>
        <taxon>Eukaryota</taxon>
        <taxon>Fungi</taxon>
        <taxon>Dikarya</taxon>
        <taxon>Basidiomycota</taxon>
        <taxon>Ustilaginomycotina</taxon>
        <taxon>Ustilaginomycetes</taxon>
        <taxon>Violaceomycetales</taxon>
        <taxon>Violaceomycetaceae</taxon>
        <taxon>Violaceomyces</taxon>
    </lineage>
</organism>
<name>A0ACD0P8J4_9BASI</name>
<sequence>MVRINGGSRPSEKGQETPQEGIKIVEGQELDFGSLIRELSKPENLASALHVRNTLLSAYNGSEAVGSKVLAERERSEAQDQGVDGRPWDTLLEYLGPGSKVWAFGRLPRLLFSSHNRREREPKDPTHGRHVSHDEEEQSEEQQEGRAWGILISEFRFRKYGRGRPPRIHLWVSSQSRIPIAQEDGERDGGDDGPCPNRSPPSPSQVDSSQALDTVRRLLIEFLPQQLSRSKRWLEEVRSTDLEAEPQRRSAEEAETLPVVICGLERIFGDHLKILCSSLSSSSSSPRAGYRFEVEWENPCLIYLRSEVRICKAYLSQFEVEGRGCKIDTISERDVEMITRSNKLPFPAEMVRDRSHISTMIRSVGSDPSQASKGEDDPDDQMGWAYAHEDLAVASLFVRQPFRRIKVPFSQTMPENSTSPPPPSPSTSRGLGVGQLVIDSLGEKLVRCNLEALRCCGLRDLVVDRSPGSKPRAPQPPSPSSPLVDVAPLCCVTEEENLGAQAFFERLGFQFAGRNVWMGLTFHL</sequence>
<proteinExistence type="predicted"/>